<gene>
    <name evidence="7" type="ORF">C8D88_10777</name>
</gene>
<organism evidence="7 8">
    <name type="scientific">Lentzea atacamensis</name>
    <dbReference type="NCBI Taxonomy" id="531938"/>
    <lineage>
        <taxon>Bacteria</taxon>
        <taxon>Bacillati</taxon>
        <taxon>Actinomycetota</taxon>
        <taxon>Actinomycetes</taxon>
        <taxon>Pseudonocardiales</taxon>
        <taxon>Pseudonocardiaceae</taxon>
        <taxon>Lentzea</taxon>
    </lineage>
</organism>
<dbReference type="Gene3D" id="3.30.2030.20">
    <property type="match status" value="1"/>
</dbReference>
<protein>
    <submittedName>
        <fullName evidence="7">Putative LppA-like lipoprotein</fullName>
    </submittedName>
</protein>
<keyword evidence="3" id="KW-0732">Signal</keyword>
<dbReference type="Pfam" id="PF16708">
    <property type="entry name" value="LppA"/>
    <property type="match status" value="1"/>
</dbReference>
<proteinExistence type="predicted"/>
<evidence type="ECO:0000256" key="4">
    <source>
        <dbReference type="ARBA" id="ARBA00023136"/>
    </source>
</evidence>
<sequence length="162" mass="17650">MVFLLDRDEIVPARHVQRPDIEQVVATYEEMSAKVGERLTAELGRTWEQVSEGGASGCGSEFPGLTGDVDIRHLPRWSSKGNLPDDQWSRAEAIVGEVAEGHGFGKQPAVIVNRPSDHEVVYKKPDGAQISFGTAVNTPPDVRTGCHLKAEVHKRGAPSRKS</sequence>
<keyword evidence="4" id="KW-0472">Membrane</keyword>
<comment type="caution">
    <text evidence="7">The sequence shown here is derived from an EMBL/GenBank/DDBJ whole genome shotgun (WGS) entry which is preliminary data.</text>
</comment>
<dbReference type="EMBL" id="QGHB01000007">
    <property type="protein sequence ID" value="PWK84870.1"/>
    <property type="molecule type" value="Genomic_DNA"/>
</dbReference>
<evidence type="ECO:0000313" key="7">
    <source>
        <dbReference type="EMBL" id="PWK84870.1"/>
    </source>
</evidence>
<name>A0A316IC30_9PSEU</name>
<evidence type="ECO:0000256" key="6">
    <source>
        <dbReference type="ARBA" id="ARBA00023288"/>
    </source>
</evidence>
<keyword evidence="2" id="KW-1003">Cell membrane</keyword>
<reference evidence="7 8" key="1">
    <citation type="submission" date="2018-05" db="EMBL/GenBank/DDBJ databases">
        <title>Genomic Encyclopedia of Type Strains, Phase IV (KMG-IV): sequencing the most valuable type-strain genomes for metagenomic binning, comparative biology and taxonomic classification.</title>
        <authorList>
            <person name="Goeker M."/>
        </authorList>
    </citation>
    <scope>NUCLEOTIDE SEQUENCE [LARGE SCALE GENOMIC DNA]</scope>
    <source>
        <strain evidence="7 8">DSM 45480</strain>
    </source>
</reference>
<dbReference type="GO" id="GO:0005886">
    <property type="term" value="C:plasma membrane"/>
    <property type="evidence" value="ECO:0007669"/>
    <property type="project" value="UniProtKB-SubCell"/>
</dbReference>
<dbReference type="AlphaFoldDB" id="A0A316IC30"/>
<evidence type="ECO:0000256" key="5">
    <source>
        <dbReference type="ARBA" id="ARBA00023139"/>
    </source>
</evidence>
<accession>A0A316IC30</accession>
<evidence type="ECO:0000256" key="3">
    <source>
        <dbReference type="ARBA" id="ARBA00022729"/>
    </source>
</evidence>
<evidence type="ECO:0000256" key="1">
    <source>
        <dbReference type="ARBA" id="ARBA00004193"/>
    </source>
</evidence>
<comment type="subcellular location">
    <subcellularLocation>
        <location evidence="1">Cell membrane</location>
        <topology evidence="1">Lipid-anchor</topology>
    </subcellularLocation>
</comment>
<evidence type="ECO:0000313" key="8">
    <source>
        <dbReference type="Proteomes" id="UP000246005"/>
    </source>
</evidence>
<evidence type="ECO:0000256" key="2">
    <source>
        <dbReference type="ARBA" id="ARBA00022475"/>
    </source>
</evidence>
<dbReference type="InterPro" id="IPR032018">
    <property type="entry name" value="LppA/LppB/LprP"/>
</dbReference>
<dbReference type="Proteomes" id="UP000246005">
    <property type="component" value="Unassembled WGS sequence"/>
</dbReference>
<keyword evidence="6 7" id="KW-0449">Lipoprotein</keyword>
<keyword evidence="5" id="KW-0564">Palmitate</keyword>